<accession>A0A1V6LXS1</accession>
<dbReference type="Proteomes" id="UP000242219">
    <property type="component" value="Unassembled WGS sequence"/>
</dbReference>
<dbReference type="GO" id="GO:0004766">
    <property type="term" value="F:spermidine synthase activity"/>
    <property type="evidence" value="ECO:0007669"/>
    <property type="project" value="UniProtKB-UniRule"/>
</dbReference>
<dbReference type="PANTHER" id="PTHR43317:SF1">
    <property type="entry name" value="THERMOSPERMINE SYNTHASE ACAULIS5"/>
    <property type="match status" value="1"/>
</dbReference>
<dbReference type="InterPro" id="IPR035246">
    <property type="entry name" value="Spermidine_synt_N"/>
</dbReference>
<dbReference type="Pfam" id="PF01564">
    <property type="entry name" value="Spermine_synth"/>
    <property type="match status" value="1"/>
</dbReference>
<sequence>MKNITTNWIDDYFNSHEVHKHAFKSVVYQVQSEVQKIIIVDTYNYGRCLILDNEFQSAEMDEFIYHEALVHPSFILHPGAENILILGGGEGATLREVLRYKMVKKAVMVDIDKEMIACAKRFLPSFHAGAFDDGRVELVIEDGRKYMEKVHDRFDVVVIDVNGPLERGSSYMLFTMEFYQIIAEKLRTNGILVVQSGAASISENEMFTSVCNTLGKVFSSVFPYVTYVPSYALPWGFSLATHNPSNLDISSDEIDARIHSRINGELRFYDSITHHAMFNLPKYLRTDIQKQRRIIKDKDPLTKHYSGIPTESTNQ</sequence>
<feature type="binding site" evidence="7">
    <location>
        <begin position="142"/>
        <end position="143"/>
    </location>
    <ligand>
        <name>S-methyl-5'-thioadenosine</name>
        <dbReference type="ChEBI" id="CHEBI:17509"/>
    </ligand>
</feature>
<dbReference type="EMBL" id="MJUW02000112">
    <property type="protein sequence ID" value="OQD44940.1"/>
    <property type="molecule type" value="Genomic_DNA"/>
</dbReference>
<dbReference type="GO" id="GO:0010487">
    <property type="term" value="F:thermospermine synthase activity"/>
    <property type="evidence" value="ECO:0007669"/>
    <property type="project" value="UniProtKB-EC"/>
</dbReference>
<dbReference type="InterPro" id="IPR029063">
    <property type="entry name" value="SAM-dependent_MTases_sf"/>
</dbReference>
<evidence type="ECO:0000256" key="2">
    <source>
        <dbReference type="ARBA" id="ARBA00022490"/>
    </source>
</evidence>
<comment type="caution">
    <text evidence="7">Lacks conserved residue(s) required for the propagation of feature annotation.</text>
</comment>
<evidence type="ECO:0000256" key="4">
    <source>
        <dbReference type="ARBA" id="ARBA00023066"/>
    </source>
</evidence>
<evidence type="ECO:0000256" key="5">
    <source>
        <dbReference type="ARBA" id="ARBA00023115"/>
    </source>
</evidence>
<dbReference type="PROSITE" id="PS51006">
    <property type="entry name" value="PABS_2"/>
    <property type="match status" value="1"/>
</dbReference>
<evidence type="ECO:0000256" key="8">
    <source>
        <dbReference type="PROSITE-ProRule" id="PRU00354"/>
    </source>
</evidence>
<evidence type="ECO:0000256" key="6">
    <source>
        <dbReference type="ARBA" id="ARBA00048874"/>
    </source>
</evidence>
<feature type="binding site" evidence="7">
    <location>
        <position position="110"/>
    </location>
    <ligand>
        <name>S-methyl-5'-thioadenosine</name>
        <dbReference type="ChEBI" id="CHEBI:17509"/>
    </ligand>
</feature>
<dbReference type="RefSeq" id="WP_070067871.1">
    <property type="nucleotide sequence ID" value="NZ_MJUW02000112.1"/>
</dbReference>
<comment type="catalytic activity">
    <reaction evidence="6">
        <text>S-adenosyl 3-(methylsulfanyl)propylamine + spermidine = thermospermine + S-methyl-5'-thioadenosine + H(+)</text>
        <dbReference type="Rhea" id="RHEA:30515"/>
        <dbReference type="ChEBI" id="CHEBI:15378"/>
        <dbReference type="ChEBI" id="CHEBI:17509"/>
        <dbReference type="ChEBI" id="CHEBI:57443"/>
        <dbReference type="ChEBI" id="CHEBI:57834"/>
        <dbReference type="ChEBI" id="CHEBI:59903"/>
        <dbReference type="EC" id="2.5.1.79"/>
    </reaction>
</comment>
<name>A0A1V6LXS1_9BACT</name>
<keyword evidence="11" id="KW-1185">Reference proteome</keyword>
<dbReference type="Pfam" id="PF17284">
    <property type="entry name" value="Spermine_synt_N"/>
    <property type="match status" value="1"/>
</dbReference>
<dbReference type="CDD" id="cd02440">
    <property type="entry name" value="AdoMet_MTases"/>
    <property type="match status" value="1"/>
</dbReference>
<dbReference type="InterPro" id="IPR001045">
    <property type="entry name" value="Spermi_synthase"/>
</dbReference>
<comment type="caution">
    <text evidence="10">The sequence shown here is derived from an EMBL/GenBank/DDBJ whole genome shotgun (WGS) entry which is preliminary data.</text>
</comment>
<reference evidence="10 11" key="1">
    <citation type="journal article" date="2016" name="Genome Announc.">
        <title>Draft Genome Sequence of the Anaerobic Ammonium-Oxidizing Bacterium 'Candidatus Brocadia sp. 40'.</title>
        <authorList>
            <person name="Ali M."/>
            <person name="Haroon M.F."/>
            <person name="Narita Y."/>
            <person name="Zhang L."/>
            <person name="Rangel Shaw D."/>
            <person name="Okabe S."/>
            <person name="Saikaly P.E."/>
        </authorList>
    </citation>
    <scope>NUCLEOTIDE SEQUENCE [LARGE SCALE GENOMIC DNA]</scope>
    <source>
        <strain evidence="10 11">40</strain>
    </source>
</reference>
<dbReference type="PANTHER" id="PTHR43317">
    <property type="entry name" value="THERMOSPERMINE SYNTHASE ACAULIS5"/>
    <property type="match status" value="1"/>
</dbReference>
<dbReference type="FunFam" id="3.40.50.150:FF:000088">
    <property type="entry name" value="Polyamine aminopropyltransferase"/>
    <property type="match status" value="1"/>
</dbReference>
<keyword evidence="4 7" id="KW-0745">Spermidine biosynthesis</keyword>
<feature type="binding site" evidence="7">
    <location>
        <position position="66"/>
    </location>
    <ligand>
        <name>spermidine</name>
        <dbReference type="ChEBI" id="CHEBI:57834"/>
    </ligand>
</feature>
<evidence type="ECO:0000259" key="9">
    <source>
        <dbReference type="PROSITE" id="PS51006"/>
    </source>
</evidence>
<dbReference type="EC" id="2.5.1.16" evidence="7"/>
<keyword evidence="5 7" id="KW-0620">Polyamine biosynthesis</keyword>
<comment type="subunit">
    <text evidence="7">Homodimer or homotetramer.</text>
</comment>
<keyword evidence="2" id="KW-0963">Cytoplasm</keyword>
<evidence type="ECO:0000256" key="3">
    <source>
        <dbReference type="ARBA" id="ARBA00022679"/>
    </source>
</evidence>
<comment type="function">
    <text evidence="7">Catalyzes the irreversible transfer of a propylamine group from the amino donor S-adenosylmethioninamine (decarboxy-AdoMet) to putrescine (1,4-diaminobutane) to yield spermidine.</text>
</comment>
<evidence type="ECO:0000313" key="10">
    <source>
        <dbReference type="EMBL" id="OQD44940.1"/>
    </source>
</evidence>
<dbReference type="PROSITE" id="PS01330">
    <property type="entry name" value="PABS_1"/>
    <property type="match status" value="1"/>
</dbReference>
<dbReference type="Gene3D" id="2.30.140.10">
    <property type="entry name" value="Spermidine synthase, tetramerisation domain"/>
    <property type="match status" value="1"/>
</dbReference>
<dbReference type="GO" id="GO:0008295">
    <property type="term" value="P:spermidine biosynthetic process"/>
    <property type="evidence" value="ECO:0007669"/>
    <property type="project" value="UniProtKB-UniRule"/>
</dbReference>
<evidence type="ECO:0000256" key="1">
    <source>
        <dbReference type="ARBA" id="ARBA00007867"/>
    </source>
</evidence>
<dbReference type="InterPro" id="IPR030373">
    <property type="entry name" value="PABS_CS"/>
</dbReference>
<keyword evidence="3 7" id="KW-0808">Transferase</keyword>
<dbReference type="InterPro" id="IPR037163">
    <property type="entry name" value="Spermidine_synt_N_sf"/>
</dbReference>
<feature type="binding site" evidence="7">
    <location>
        <position position="35"/>
    </location>
    <ligand>
        <name>S-methyl-5'-thioadenosine</name>
        <dbReference type="ChEBI" id="CHEBI:17509"/>
    </ligand>
</feature>
<comment type="similarity">
    <text evidence="1 7">Belongs to the spermidine/spermine synthase family.</text>
</comment>
<dbReference type="NCBIfam" id="NF002010">
    <property type="entry name" value="PRK00811.1"/>
    <property type="match status" value="1"/>
</dbReference>
<comment type="pathway">
    <text evidence="7">Amine and polyamine biosynthesis; spermidine biosynthesis; spermidine from putrescine: step 1/1.</text>
</comment>
<dbReference type="Gene3D" id="3.40.50.150">
    <property type="entry name" value="Vaccinia Virus protein VP39"/>
    <property type="match status" value="1"/>
</dbReference>
<feature type="domain" description="PABS" evidence="9">
    <location>
        <begin position="6"/>
        <end position="242"/>
    </location>
</feature>
<evidence type="ECO:0000313" key="11">
    <source>
        <dbReference type="Proteomes" id="UP000242219"/>
    </source>
</evidence>
<protein>
    <recommendedName>
        <fullName evidence="7">Polyamine aminopropyltransferase</fullName>
    </recommendedName>
    <alternativeName>
        <fullName evidence="7">Putrescine aminopropyltransferase</fullName>
        <shortName evidence="7">PAPT</shortName>
    </alternativeName>
    <alternativeName>
        <fullName evidence="7">Spermidine synthase</fullName>
        <shortName evidence="7">SPDS</shortName>
        <shortName evidence="7">SPDSY</shortName>
        <ecNumber evidence="7">2.5.1.16</ecNumber>
    </alternativeName>
</protein>
<comment type="catalytic activity">
    <reaction evidence="7">
        <text>S-adenosyl 3-(methylsulfanyl)propylamine + putrescine = S-methyl-5'-thioadenosine + spermidine + H(+)</text>
        <dbReference type="Rhea" id="RHEA:12721"/>
        <dbReference type="ChEBI" id="CHEBI:15378"/>
        <dbReference type="ChEBI" id="CHEBI:17509"/>
        <dbReference type="ChEBI" id="CHEBI:57443"/>
        <dbReference type="ChEBI" id="CHEBI:57834"/>
        <dbReference type="ChEBI" id="CHEBI:326268"/>
        <dbReference type="EC" id="2.5.1.16"/>
    </reaction>
</comment>
<dbReference type="SUPFAM" id="SSF53335">
    <property type="entry name" value="S-adenosyl-L-methionine-dependent methyltransferases"/>
    <property type="match status" value="1"/>
</dbReference>
<proteinExistence type="inferred from homology"/>
<dbReference type="AlphaFoldDB" id="A0A1V6LXS1"/>
<dbReference type="UniPathway" id="UPA00248">
    <property type="reaction ID" value="UER00314"/>
</dbReference>
<organism evidence="10 11">
    <name type="scientific">Candidatus Brocadia sapporoensis</name>
    <dbReference type="NCBI Taxonomy" id="392547"/>
    <lineage>
        <taxon>Bacteria</taxon>
        <taxon>Pseudomonadati</taxon>
        <taxon>Planctomycetota</taxon>
        <taxon>Candidatus Brocadiia</taxon>
        <taxon>Candidatus Brocadiales</taxon>
        <taxon>Candidatus Brocadiaceae</taxon>
        <taxon>Candidatus Brocadia</taxon>
    </lineage>
</organism>
<feature type="active site" description="Proton acceptor" evidence="7 8">
    <location>
        <position position="160"/>
    </location>
</feature>
<dbReference type="InterPro" id="IPR030374">
    <property type="entry name" value="PABS"/>
</dbReference>
<evidence type="ECO:0000256" key="7">
    <source>
        <dbReference type="HAMAP-Rule" id="MF_00198"/>
    </source>
</evidence>
<dbReference type="HAMAP" id="MF_00198">
    <property type="entry name" value="Spermidine_synth"/>
    <property type="match status" value="1"/>
</dbReference>
<feature type="binding site" evidence="7">
    <location>
        <position position="90"/>
    </location>
    <ligand>
        <name>spermidine</name>
        <dbReference type="ChEBI" id="CHEBI:57834"/>
    </ligand>
</feature>
<gene>
    <name evidence="7" type="primary">speE</name>
    <name evidence="10" type="ORF">BIY37_10985</name>
</gene>